<dbReference type="Proteomes" id="UP001165074">
    <property type="component" value="Unassembled WGS sequence"/>
</dbReference>
<reference evidence="5" key="1">
    <citation type="submission" date="2023-03" db="EMBL/GenBank/DDBJ databases">
        <title>Actinoallomurus iriomotensis NBRC 103684.</title>
        <authorList>
            <person name="Ichikawa N."/>
            <person name="Sato H."/>
            <person name="Tonouchi N."/>
        </authorList>
    </citation>
    <scope>NUCLEOTIDE SEQUENCE</scope>
    <source>
        <strain evidence="5">NBRC 103684</strain>
    </source>
</reference>
<name>A0A9W6VZG3_9ACTN</name>
<dbReference type="InterPro" id="IPR028098">
    <property type="entry name" value="Glyco_trans_4-like_N"/>
</dbReference>
<dbReference type="SUPFAM" id="SSF53756">
    <property type="entry name" value="UDP-Glycosyltransferase/glycogen phosphorylase"/>
    <property type="match status" value="1"/>
</dbReference>
<dbReference type="Pfam" id="PF13579">
    <property type="entry name" value="Glyco_trans_4_4"/>
    <property type="match status" value="1"/>
</dbReference>
<dbReference type="RefSeq" id="WP_285573111.1">
    <property type="nucleotide sequence ID" value="NZ_BSTK01000005.1"/>
</dbReference>
<evidence type="ECO:0000259" key="4">
    <source>
        <dbReference type="Pfam" id="PF13579"/>
    </source>
</evidence>
<dbReference type="PANTHER" id="PTHR45947">
    <property type="entry name" value="SULFOQUINOVOSYL TRANSFERASE SQD2"/>
    <property type="match status" value="1"/>
</dbReference>
<dbReference type="InterPro" id="IPR050194">
    <property type="entry name" value="Glycosyltransferase_grp1"/>
</dbReference>
<evidence type="ECO:0000313" key="6">
    <source>
        <dbReference type="Proteomes" id="UP001165074"/>
    </source>
</evidence>
<evidence type="ECO:0000256" key="1">
    <source>
        <dbReference type="ARBA" id="ARBA00022676"/>
    </source>
</evidence>
<sequence>MIDGERIRVMRIIARMNVGGPALQASVLMRGLDRELFDQRLYTGTVEPGEADYLELRARDVTPHRIATLGRSIRPADDARAVASLVAEMRRFRPHIVHTHTAKAGLLGRTAAVLARVPARVHTYHGHLLYGYFSPAKTQLVVHSERMSARLCDRLVAVGTRVRDELVAAGIGRAEQYAVVPPGTELRPPPARAAARLALGVPGDGPVVAFVGRLTGVKRPDRLVEVARELRRLVPGVRFVICGSGDAAGEIAAAAPEFGGAMRMVGWRRDVETVYGAADLVLLTSDNEGMPVSLIEAGLSGLPVVATRVGSVAEVVHDGVTGLLAPCDAGTLARRAAGLLLDDPRRREMGRRARAWATQRFGAERLVADITGIYGSIAEERGWWPVRQKEEAR</sequence>
<keyword evidence="1" id="KW-0328">Glycosyltransferase</keyword>
<dbReference type="GO" id="GO:1901137">
    <property type="term" value="P:carbohydrate derivative biosynthetic process"/>
    <property type="evidence" value="ECO:0007669"/>
    <property type="project" value="UniProtKB-ARBA"/>
</dbReference>
<feature type="domain" description="Glycosyl transferase family 1" evidence="3">
    <location>
        <begin position="198"/>
        <end position="356"/>
    </location>
</feature>
<comment type="caution">
    <text evidence="5">The sequence shown here is derived from an EMBL/GenBank/DDBJ whole genome shotgun (WGS) entry which is preliminary data.</text>
</comment>
<dbReference type="Gene3D" id="3.40.50.2000">
    <property type="entry name" value="Glycogen Phosphorylase B"/>
    <property type="match status" value="2"/>
</dbReference>
<accession>A0A9W6VZG3</accession>
<dbReference type="AlphaFoldDB" id="A0A9W6VZG3"/>
<dbReference type="InterPro" id="IPR001296">
    <property type="entry name" value="Glyco_trans_1"/>
</dbReference>
<keyword evidence="2 5" id="KW-0808">Transferase</keyword>
<dbReference type="Pfam" id="PF00534">
    <property type="entry name" value="Glycos_transf_1"/>
    <property type="match status" value="1"/>
</dbReference>
<feature type="domain" description="Glycosyltransferase subfamily 4-like N-terminal" evidence="4">
    <location>
        <begin position="19"/>
        <end position="183"/>
    </location>
</feature>
<dbReference type="GO" id="GO:0016758">
    <property type="term" value="F:hexosyltransferase activity"/>
    <property type="evidence" value="ECO:0007669"/>
    <property type="project" value="TreeGrafter"/>
</dbReference>
<evidence type="ECO:0000256" key="2">
    <source>
        <dbReference type="ARBA" id="ARBA00022679"/>
    </source>
</evidence>
<dbReference type="EMBL" id="BSTK01000005">
    <property type="protein sequence ID" value="GLY85865.1"/>
    <property type="molecule type" value="Genomic_DNA"/>
</dbReference>
<evidence type="ECO:0000259" key="3">
    <source>
        <dbReference type="Pfam" id="PF00534"/>
    </source>
</evidence>
<protein>
    <submittedName>
        <fullName evidence="5">Glycosyl transferase</fullName>
    </submittedName>
</protein>
<evidence type="ECO:0000313" key="5">
    <source>
        <dbReference type="EMBL" id="GLY85865.1"/>
    </source>
</evidence>
<gene>
    <name evidence="5" type="ORF">Airi02_037940</name>
</gene>
<organism evidence="5 6">
    <name type="scientific">Actinoallomurus iriomotensis</name>
    <dbReference type="NCBI Taxonomy" id="478107"/>
    <lineage>
        <taxon>Bacteria</taxon>
        <taxon>Bacillati</taxon>
        <taxon>Actinomycetota</taxon>
        <taxon>Actinomycetes</taxon>
        <taxon>Streptosporangiales</taxon>
        <taxon>Thermomonosporaceae</taxon>
        <taxon>Actinoallomurus</taxon>
    </lineage>
</organism>
<keyword evidence="6" id="KW-1185">Reference proteome</keyword>
<proteinExistence type="predicted"/>
<dbReference type="PANTHER" id="PTHR45947:SF3">
    <property type="entry name" value="SULFOQUINOVOSYL TRANSFERASE SQD2"/>
    <property type="match status" value="1"/>
</dbReference>